<evidence type="ECO:0000256" key="1">
    <source>
        <dbReference type="ARBA" id="ARBA00005051"/>
    </source>
</evidence>
<dbReference type="OrthoDB" id="9790168at2"/>
<keyword evidence="7" id="KW-0289">Folate biosynthesis</keyword>
<dbReference type="GO" id="GO:0016301">
    <property type="term" value="F:kinase activity"/>
    <property type="evidence" value="ECO:0007669"/>
    <property type="project" value="UniProtKB-KW"/>
</dbReference>
<evidence type="ECO:0000256" key="6">
    <source>
        <dbReference type="ARBA" id="ARBA00022840"/>
    </source>
</evidence>
<dbReference type="SUPFAM" id="SSF55083">
    <property type="entry name" value="6-hydroxymethyl-7,8-dihydropterin pyrophosphokinase, HPPK"/>
    <property type="match status" value="1"/>
</dbReference>
<feature type="domain" description="7,8-dihydro-6-hydroxymethylpterin-pyrophosphokinase" evidence="8">
    <location>
        <begin position="5"/>
        <end position="130"/>
    </location>
</feature>
<dbReference type="NCBIfam" id="TIGR01498">
    <property type="entry name" value="folK"/>
    <property type="match status" value="1"/>
</dbReference>
<accession>A0A2N5X127</accession>
<dbReference type="UniPathway" id="UPA00077">
    <property type="reaction ID" value="UER00155"/>
</dbReference>
<comment type="caution">
    <text evidence="9">The sequence shown here is derived from an EMBL/GenBank/DDBJ whole genome shotgun (WGS) entry which is preliminary data.</text>
</comment>
<dbReference type="InterPro" id="IPR000550">
    <property type="entry name" value="Hppk"/>
</dbReference>
<dbReference type="InterPro" id="IPR035907">
    <property type="entry name" value="Hppk_sf"/>
</dbReference>
<dbReference type="EC" id="2.7.6.3" evidence="2"/>
<dbReference type="GO" id="GO:0046654">
    <property type="term" value="P:tetrahydrofolate biosynthetic process"/>
    <property type="evidence" value="ECO:0007669"/>
    <property type="project" value="UniProtKB-UniPathway"/>
</dbReference>
<dbReference type="RefSeq" id="WP_101518354.1">
    <property type="nucleotide sequence ID" value="NZ_PKUS01000018.1"/>
</dbReference>
<name>A0A2N5X127_9GAMM</name>
<keyword evidence="6" id="KW-0067">ATP-binding</keyword>
<dbReference type="GO" id="GO:0046656">
    <property type="term" value="P:folic acid biosynthetic process"/>
    <property type="evidence" value="ECO:0007669"/>
    <property type="project" value="UniProtKB-KW"/>
</dbReference>
<keyword evidence="4" id="KW-0547">Nucleotide-binding</keyword>
<dbReference type="GO" id="GO:0005524">
    <property type="term" value="F:ATP binding"/>
    <property type="evidence" value="ECO:0007669"/>
    <property type="project" value="UniProtKB-KW"/>
</dbReference>
<evidence type="ECO:0000256" key="3">
    <source>
        <dbReference type="ARBA" id="ARBA00022679"/>
    </source>
</evidence>
<dbReference type="PANTHER" id="PTHR43071">
    <property type="entry name" value="2-AMINO-4-HYDROXY-6-HYDROXYMETHYLDIHYDROPTERIDINE PYROPHOSPHOKINASE"/>
    <property type="match status" value="1"/>
</dbReference>
<dbReference type="CDD" id="cd00483">
    <property type="entry name" value="HPPK"/>
    <property type="match status" value="1"/>
</dbReference>
<protein>
    <recommendedName>
        <fullName evidence="2">2-amino-4-hydroxy-6-hydroxymethyldihydropteridine diphosphokinase</fullName>
        <ecNumber evidence="2">2.7.6.3</ecNumber>
    </recommendedName>
</protein>
<comment type="pathway">
    <text evidence="1">Cofactor biosynthesis; tetrahydrofolate biosynthesis; 2-amino-4-hydroxy-6-hydroxymethyl-7,8-dihydropteridine diphosphate from 7,8-dihydroneopterin triphosphate: step 4/4.</text>
</comment>
<dbReference type="GO" id="GO:0003848">
    <property type="term" value="F:2-amino-4-hydroxy-6-hydroxymethyldihydropteridine diphosphokinase activity"/>
    <property type="evidence" value="ECO:0007669"/>
    <property type="project" value="UniProtKB-EC"/>
</dbReference>
<keyword evidence="5 9" id="KW-0418">Kinase</keyword>
<dbReference type="AlphaFoldDB" id="A0A2N5X127"/>
<evidence type="ECO:0000256" key="4">
    <source>
        <dbReference type="ARBA" id="ARBA00022741"/>
    </source>
</evidence>
<evidence type="ECO:0000313" key="9">
    <source>
        <dbReference type="EMBL" id="PLW68199.1"/>
    </source>
</evidence>
<reference evidence="9 10" key="1">
    <citation type="submission" date="2018-01" db="EMBL/GenBank/DDBJ databases">
        <title>The draft genome sequence of Halioglobus lutimaris HF004.</title>
        <authorList>
            <person name="Du Z.-J."/>
            <person name="Shi M.-J."/>
        </authorList>
    </citation>
    <scope>NUCLEOTIDE SEQUENCE [LARGE SCALE GENOMIC DNA]</scope>
    <source>
        <strain evidence="9 10">HF004</strain>
    </source>
</reference>
<dbReference type="EMBL" id="PKUS01000018">
    <property type="protein sequence ID" value="PLW68199.1"/>
    <property type="molecule type" value="Genomic_DNA"/>
</dbReference>
<evidence type="ECO:0000256" key="2">
    <source>
        <dbReference type="ARBA" id="ARBA00013253"/>
    </source>
</evidence>
<evidence type="ECO:0000256" key="5">
    <source>
        <dbReference type="ARBA" id="ARBA00022777"/>
    </source>
</evidence>
<dbReference type="Gene3D" id="3.30.70.560">
    <property type="entry name" value="7,8-Dihydro-6-hydroxymethylpterin-pyrophosphokinase HPPK"/>
    <property type="match status" value="1"/>
</dbReference>
<keyword evidence="10" id="KW-1185">Reference proteome</keyword>
<evidence type="ECO:0000313" key="10">
    <source>
        <dbReference type="Proteomes" id="UP000235005"/>
    </source>
</evidence>
<sequence length="170" mass="19010">MARVYLGLGSNIERERYITAGLDALDGLFGALQLSPVYDCPAMGFEGRPFLNLVAGIDTEFSPAELARTLRHVETEHGRPANAQRNSPRQLDIDILTYDDLTGVIDGVELPRAEILYHAFVLRPLADLVPDECHPVLGETYRSLWEAFDQGSQQIAPIVFHWRGRQLPKP</sequence>
<dbReference type="Proteomes" id="UP000235005">
    <property type="component" value="Unassembled WGS sequence"/>
</dbReference>
<proteinExistence type="predicted"/>
<evidence type="ECO:0000256" key="7">
    <source>
        <dbReference type="ARBA" id="ARBA00022909"/>
    </source>
</evidence>
<organism evidence="9 10">
    <name type="scientific">Pseudohalioglobus lutimaris</name>
    <dbReference type="NCBI Taxonomy" id="1737061"/>
    <lineage>
        <taxon>Bacteria</taxon>
        <taxon>Pseudomonadati</taxon>
        <taxon>Pseudomonadota</taxon>
        <taxon>Gammaproteobacteria</taxon>
        <taxon>Cellvibrionales</taxon>
        <taxon>Halieaceae</taxon>
        <taxon>Pseudohalioglobus</taxon>
    </lineage>
</organism>
<evidence type="ECO:0000259" key="8">
    <source>
        <dbReference type="Pfam" id="PF01288"/>
    </source>
</evidence>
<dbReference type="Pfam" id="PF01288">
    <property type="entry name" value="HPPK"/>
    <property type="match status" value="1"/>
</dbReference>
<keyword evidence="3" id="KW-0808">Transferase</keyword>
<dbReference type="PANTHER" id="PTHR43071:SF2">
    <property type="entry name" value="2-AMINO-4-HYDROXY-6-HYDROXYMETHYLDIHYDROPTERIDINE PYROPHOSPHOKINASE"/>
    <property type="match status" value="1"/>
</dbReference>
<gene>
    <name evidence="9" type="primary">folK</name>
    <name evidence="9" type="ORF">C0039_13495</name>
</gene>